<dbReference type="SUPFAM" id="SSF57701">
    <property type="entry name" value="Zn2/Cys6 DNA-binding domain"/>
    <property type="match status" value="1"/>
</dbReference>
<evidence type="ECO:0000256" key="1">
    <source>
        <dbReference type="ARBA" id="ARBA00004123"/>
    </source>
</evidence>
<keyword evidence="5" id="KW-0238">DNA-binding</keyword>
<dbReference type="GO" id="GO:0005634">
    <property type="term" value="C:nucleus"/>
    <property type="evidence" value="ECO:0007669"/>
    <property type="project" value="UniProtKB-SubCell"/>
</dbReference>
<dbReference type="InterPro" id="IPR036864">
    <property type="entry name" value="Zn2-C6_fun-type_DNA-bd_sf"/>
</dbReference>
<keyword evidence="3" id="KW-0862">Zinc</keyword>
<feature type="compositionally biased region" description="Polar residues" evidence="8">
    <location>
        <begin position="113"/>
        <end position="126"/>
    </location>
</feature>
<evidence type="ECO:0000256" key="3">
    <source>
        <dbReference type="ARBA" id="ARBA00022833"/>
    </source>
</evidence>
<evidence type="ECO:0000256" key="5">
    <source>
        <dbReference type="ARBA" id="ARBA00023125"/>
    </source>
</evidence>
<dbReference type="GO" id="GO:0045944">
    <property type="term" value="P:positive regulation of transcription by RNA polymerase II"/>
    <property type="evidence" value="ECO:0007669"/>
    <property type="project" value="TreeGrafter"/>
</dbReference>
<dbReference type="InterPro" id="IPR001138">
    <property type="entry name" value="Zn2Cys6_DnaBD"/>
</dbReference>
<reference evidence="11" key="1">
    <citation type="submission" date="2020-03" db="EMBL/GenBank/DDBJ databases">
        <authorList>
            <person name="He L."/>
        </authorList>
    </citation>
    <scope>NUCLEOTIDE SEQUENCE</scope>
    <source>
        <strain evidence="11">CkLH20</strain>
    </source>
</reference>
<protein>
    <recommendedName>
        <fullName evidence="10">Zn(2)-C6 fungal-type domain-containing protein</fullName>
    </recommendedName>
</protein>
<feature type="domain" description="Zn(2)-C6 fungal-type" evidence="10">
    <location>
        <begin position="36"/>
        <end position="67"/>
    </location>
</feature>
<dbReference type="PANTHER" id="PTHR47782:SF14">
    <property type="entry name" value="ZN(II)2CYS6 TRANSCRIPTION FACTOR (EUROFUNG)"/>
    <property type="match status" value="1"/>
</dbReference>
<evidence type="ECO:0000313" key="11">
    <source>
        <dbReference type="EMBL" id="KAF9869718.1"/>
    </source>
</evidence>
<dbReference type="PROSITE" id="PS50048">
    <property type="entry name" value="ZN2_CY6_FUNGAL_2"/>
    <property type="match status" value="1"/>
</dbReference>
<evidence type="ECO:0000256" key="4">
    <source>
        <dbReference type="ARBA" id="ARBA00023015"/>
    </source>
</evidence>
<dbReference type="EMBL" id="JAATWM020000065">
    <property type="protein sequence ID" value="KAF9869718.1"/>
    <property type="molecule type" value="Genomic_DNA"/>
</dbReference>
<evidence type="ECO:0000256" key="2">
    <source>
        <dbReference type="ARBA" id="ARBA00022723"/>
    </source>
</evidence>
<evidence type="ECO:0000256" key="9">
    <source>
        <dbReference type="SAM" id="Phobius"/>
    </source>
</evidence>
<dbReference type="RefSeq" id="XP_038739179.1">
    <property type="nucleotide sequence ID" value="XM_038895473.1"/>
</dbReference>
<keyword evidence="7" id="KW-0539">Nucleus</keyword>
<keyword evidence="4" id="KW-0805">Transcription regulation</keyword>
<feature type="compositionally biased region" description="Low complexity" evidence="8">
    <location>
        <begin position="1"/>
        <end position="15"/>
    </location>
</feature>
<dbReference type="OrthoDB" id="1621678at2759"/>
<dbReference type="GO" id="GO:0043565">
    <property type="term" value="F:sequence-specific DNA binding"/>
    <property type="evidence" value="ECO:0007669"/>
    <property type="project" value="TreeGrafter"/>
</dbReference>
<organism evidence="11 12">
    <name type="scientific">Colletotrichum karsti</name>
    <dbReference type="NCBI Taxonomy" id="1095194"/>
    <lineage>
        <taxon>Eukaryota</taxon>
        <taxon>Fungi</taxon>
        <taxon>Dikarya</taxon>
        <taxon>Ascomycota</taxon>
        <taxon>Pezizomycotina</taxon>
        <taxon>Sordariomycetes</taxon>
        <taxon>Hypocreomycetidae</taxon>
        <taxon>Glomerellales</taxon>
        <taxon>Glomerellaceae</taxon>
        <taxon>Colletotrichum</taxon>
        <taxon>Colletotrichum boninense species complex</taxon>
    </lineage>
</organism>
<keyword evidence="9" id="KW-0472">Membrane</keyword>
<keyword evidence="2" id="KW-0479">Metal-binding</keyword>
<dbReference type="CDD" id="cd12148">
    <property type="entry name" value="fungal_TF_MHR"/>
    <property type="match status" value="1"/>
</dbReference>
<dbReference type="AlphaFoldDB" id="A0A9P6HSL1"/>
<evidence type="ECO:0000256" key="8">
    <source>
        <dbReference type="SAM" id="MobiDB-lite"/>
    </source>
</evidence>
<name>A0A9P6HSL1_9PEZI</name>
<proteinExistence type="predicted"/>
<dbReference type="CDD" id="cd00067">
    <property type="entry name" value="GAL4"/>
    <property type="match status" value="1"/>
</dbReference>
<dbReference type="PROSITE" id="PS00463">
    <property type="entry name" value="ZN2_CY6_FUNGAL_1"/>
    <property type="match status" value="1"/>
</dbReference>
<dbReference type="GO" id="GO:0006351">
    <property type="term" value="P:DNA-templated transcription"/>
    <property type="evidence" value="ECO:0007669"/>
    <property type="project" value="InterPro"/>
</dbReference>
<gene>
    <name evidence="11" type="ORF">CkaCkLH20_12761</name>
</gene>
<dbReference type="GO" id="GO:0000981">
    <property type="term" value="F:DNA-binding transcription factor activity, RNA polymerase II-specific"/>
    <property type="evidence" value="ECO:0007669"/>
    <property type="project" value="InterPro"/>
</dbReference>
<sequence>MAPTPFSTSPSATTTVDSAPTLRTGPDGELRLRLFACERCARRKQRCDRILPVCTPCREASGAVCARSEREKGVVRGKDDEITRKGAVTTLLERIACLESEAARRGVVVTDPEPSSSPEGELTTHSMPRMRVENEANSSQHAEDVLPTACGMDISFLSLSAMAEPRSRQEEFLKQLSMARLVAGVTETYGGNPELTARVDPLWDGISQYIRDPVGVSRRLHIPRREAAKALATYLELVDFRFPRLPLAKVQAGIDAISAADDDEYKRVLETDPAHIFMAYAVVAIVPLVSDNYPIAQGSWVLVHLLGKCLRILDRVFNQEDGVDIIQCLQMLVILSLHCSTAGSAWHLVGFAMSKCIALGYHREDSRDRTDVSLAETQQKRWAFWGCYWLDRLICAGLGRPFSIDERDITTLLPNPDGEPEVPGNKEVSYVHLFRYGILLSSVADDPSRGSDTDTGIFELCIGHALEWRASMPSRDNPALQEINLHQTSLFNTLCLRIAIRKILTGYIFDETNNTDDILAYVRYGYCTTLLSPGECLECEQRRVANMNLVDISRAVAQSFHRRRMVRRNFLSFITGYSAFSMGLVCLYCMAVGEREARKTPASASSYPLGELLDVALHNMEIVGRQFPKIHEYRALVDGIRSVVNEHSLPRSGARLHQDARTGTPQSDIRSTFKATLGIGPFHLRQLAQAIVYISASGQQPDIYGV</sequence>
<accession>A0A9P6HSL1</accession>
<evidence type="ECO:0000259" key="10">
    <source>
        <dbReference type="PROSITE" id="PS50048"/>
    </source>
</evidence>
<evidence type="ECO:0000313" key="12">
    <source>
        <dbReference type="Proteomes" id="UP000781932"/>
    </source>
</evidence>
<keyword evidence="6" id="KW-0804">Transcription</keyword>
<dbReference type="Proteomes" id="UP000781932">
    <property type="component" value="Unassembled WGS sequence"/>
</dbReference>
<dbReference type="GO" id="GO:0008270">
    <property type="term" value="F:zinc ion binding"/>
    <property type="evidence" value="ECO:0007669"/>
    <property type="project" value="InterPro"/>
</dbReference>
<keyword evidence="9" id="KW-0812">Transmembrane</keyword>
<dbReference type="SMART" id="SM00906">
    <property type="entry name" value="Fungal_trans"/>
    <property type="match status" value="1"/>
</dbReference>
<dbReference type="Pfam" id="PF04082">
    <property type="entry name" value="Fungal_trans"/>
    <property type="match status" value="1"/>
</dbReference>
<evidence type="ECO:0000256" key="7">
    <source>
        <dbReference type="ARBA" id="ARBA00023242"/>
    </source>
</evidence>
<dbReference type="InterPro" id="IPR052202">
    <property type="entry name" value="Yeast_MetPath_Reg"/>
</dbReference>
<dbReference type="PANTHER" id="PTHR47782">
    <property type="entry name" value="ZN(II)2CYS6 TRANSCRIPTION FACTOR (EUROFUNG)-RELATED"/>
    <property type="match status" value="1"/>
</dbReference>
<dbReference type="GeneID" id="62168547"/>
<dbReference type="InterPro" id="IPR007219">
    <property type="entry name" value="XnlR_reg_dom"/>
</dbReference>
<evidence type="ECO:0000256" key="6">
    <source>
        <dbReference type="ARBA" id="ARBA00023163"/>
    </source>
</evidence>
<feature type="region of interest" description="Disordered" evidence="8">
    <location>
        <begin position="1"/>
        <end position="24"/>
    </location>
</feature>
<comment type="caution">
    <text evidence="11">The sequence shown here is derived from an EMBL/GenBank/DDBJ whole genome shotgun (WGS) entry which is preliminary data.</text>
</comment>
<feature type="region of interest" description="Disordered" evidence="8">
    <location>
        <begin position="108"/>
        <end position="128"/>
    </location>
</feature>
<reference evidence="11" key="2">
    <citation type="submission" date="2020-11" db="EMBL/GenBank/DDBJ databases">
        <title>Whole genome sequencing of Colletotrichum sp.</title>
        <authorList>
            <person name="Li H."/>
        </authorList>
    </citation>
    <scope>NUCLEOTIDE SEQUENCE</scope>
    <source>
        <strain evidence="11">CkLH20</strain>
    </source>
</reference>
<keyword evidence="9" id="KW-1133">Transmembrane helix</keyword>
<comment type="subcellular location">
    <subcellularLocation>
        <location evidence="1">Nucleus</location>
    </subcellularLocation>
</comment>
<dbReference type="Gene3D" id="4.10.240.10">
    <property type="entry name" value="Zn(2)-C6 fungal-type DNA-binding domain"/>
    <property type="match status" value="1"/>
</dbReference>
<keyword evidence="12" id="KW-1185">Reference proteome</keyword>
<feature type="transmembrane region" description="Helical" evidence="9">
    <location>
        <begin position="570"/>
        <end position="591"/>
    </location>
</feature>